<keyword evidence="2" id="KW-1185">Reference proteome</keyword>
<dbReference type="EnsemblPlants" id="AVESA.00010b.r2.1DG0154290.1">
    <property type="protein sequence ID" value="AVESA.00010b.r2.1DG0154290.1.CDS.1"/>
    <property type="gene ID" value="AVESA.00010b.r2.1DG0154290"/>
</dbReference>
<sequence length="109" mass="11131">MSSSVPGTGIIIHTRPLQQSAAGDASGGGGGGSYTAVFVVLGVIAALLVISCLVGQVCTKKHLRPRPRRDRVAYYDDDLEGGGYGHKLEAAAPAAVTAVVPEVEMRAVA</sequence>
<dbReference type="Proteomes" id="UP001732700">
    <property type="component" value="Chromosome 1D"/>
</dbReference>
<organism evidence="1 2">
    <name type="scientific">Avena sativa</name>
    <name type="common">Oat</name>
    <dbReference type="NCBI Taxonomy" id="4498"/>
    <lineage>
        <taxon>Eukaryota</taxon>
        <taxon>Viridiplantae</taxon>
        <taxon>Streptophyta</taxon>
        <taxon>Embryophyta</taxon>
        <taxon>Tracheophyta</taxon>
        <taxon>Spermatophyta</taxon>
        <taxon>Magnoliopsida</taxon>
        <taxon>Liliopsida</taxon>
        <taxon>Poales</taxon>
        <taxon>Poaceae</taxon>
        <taxon>BOP clade</taxon>
        <taxon>Pooideae</taxon>
        <taxon>Poodae</taxon>
        <taxon>Poeae</taxon>
        <taxon>Poeae Chloroplast Group 1 (Aveneae type)</taxon>
        <taxon>Aveninae</taxon>
        <taxon>Avena</taxon>
    </lineage>
</organism>
<evidence type="ECO:0000313" key="1">
    <source>
        <dbReference type="EnsemblPlants" id="AVESA.00010b.r2.1DG0154290.1.CDS.1"/>
    </source>
</evidence>
<reference evidence="1" key="2">
    <citation type="submission" date="2025-09" db="UniProtKB">
        <authorList>
            <consortium name="EnsemblPlants"/>
        </authorList>
    </citation>
    <scope>IDENTIFICATION</scope>
</reference>
<name>A0ACD5U0B6_AVESA</name>
<protein>
    <submittedName>
        <fullName evidence="1">Uncharacterized protein</fullName>
    </submittedName>
</protein>
<accession>A0ACD5U0B6</accession>
<reference evidence="1" key="1">
    <citation type="submission" date="2021-05" db="EMBL/GenBank/DDBJ databases">
        <authorList>
            <person name="Scholz U."/>
            <person name="Mascher M."/>
            <person name="Fiebig A."/>
        </authorList>
    </citation>
    <scope>NUCLEOTIDE SEQUENCE [LARGE SCALE GENOMIC DNA]</scope>
</reference>
<proteinExistence type="predicted"/>
<evidence type="ECO:0000313" key="2">
    <source>
        <dbReference type="Proteomes" id="UP001732700"/>
    </source>
</evidence>